<organism evidence="3 4">
    <name type="scientific">Aspergillus pseudoustus</name>
    <dbReference type="NCBI Taxonomy" id="1810923"/>
    <lineage>
        <taxon>Eukaryota</taxon>
        <taxon>Fungi</taxon>
        <taxon>Dikarya</taxon>
        <taxon>Ascomycota</taxon>
        <taxon>Pezizomycotina</taxon>
        <taxon>Eurotiomycetes</taxon>
        <taxon>Eurotiomycetidae</taxon>
        <taxon>Eurotiales</taxon>
        <taxon>Aspergillaceae</taxon>
        <taxon>Aspergillus</taxon>
        <taxon>Aspergillus subgen. Nidulantes</taxon>
    </lineage>
</organism>
<name>A0ABR4INW4_9EURO</name>
<evidence type="ECO:0000313" key="4">
    <source>
        <dbReference type="Proteomes" id="UP001610446"/>
    </source>
</evidence>
<comment type="caution">
    <text evidence="3">The sequence shown here is derived from an EMBL/GenBank/DDBJ whole genome shotgun (WGS) entry which is preliminary data.</text>
</comment>
<dbReference type="InterPro" id="IPR036928">
    <property type="entry name" value="AS_sf"/>
</dbReference>
<feature type="domain" description="Amidase" evidence="2">
    <location>
        <begin position="30"/>
        <end position="425"/>
    </location>
</feature>
<evidence type="ECO:0000313" key="3">
    <source>
        <dbReference type="EMBL" id="KAL2829307.1"/>
    </source>
</evidence>
<evidence type="ECO:0000256" key="1">
    <source>
        <dbReference type="SAM" id="MobiDB-lite"/>
    </source>
</evidence>
<proteinExistence type="predicted"/>
<accession>A0ABR4INW4</accession>
<dbReference type="EMBL" id="JBFXLU010000339">
    <property type="protein sequence ID" value="KAL2829307.1"/>
    <property type="molecule type" value="Genomic_DNA"/>
</dbReference>
<dbReference type="InterPro" id="IPR000120">
    <property type="entry name" value="Amidase"/>
</dbReference>
<dbReference type="PANTHER" id="PTHR11895">
    <property type="entry name" value="TRANSAMIDASE"/>
    <property type="match status" value="1"/>
</dbReference>
<dbReference type="SUPFAM" id="SSF75304">
    <property type="entry name" value="Amidase signature (AS) enzymes"/>
    <property type="match status" value="1"/>
</dbReference>
<dbReference type="Proteomes" id="UP001610446">
    <property type="component" value="Unassembled WGS sequence"/>
</dbReference>
<reference evidence="3 4" key="1">
    <citation type="submission" date="2024-07" db="EMBL/GenBank/DDBJ databases">
        <title>Section-level genome sequencing and comparative genomics of Aspergillus sections Usti and Cavernicolus.</title>
        <authorList>
            <consortium name="Lawrence Berkeley National Laboratory"/>
            <person name="Nybo J.L."/>
            <person name="Vesth T.C."/>
            <person name="Theobald S."/>
            <person name="Frisvad J.C."/>
            <person name="Larsen T.O."/>
            <person name="Kjaerboelling I."/>
            <person name="Rothschild-Mancinelli K."/>
            <person name="Lyhne E.K."/>
            <person name="Kogle M.E."/>
            <person name="Barry K."/>
            <person name="Clum A."/>
            <person name="Na H."/>
            <person name="Ledsgaard L."/>
            <person name="Lin J."/>
            <person name="Lipzen A."/>
            <person name="Kuo A."/>
            <person name="Riley R."/>
            <person name="Mondo S."/>
            <person name="Labutti K."/>
            <person name="Haridas S."/>
            <person name="Pangalinan J."/>
            <person name="Salamov A.A."/>
            <person name="Simmons B.A."/>
            <person name="Magnuson J.K."/>
            <person name="Chen J."/>
            <person name="Drula E."/>
            <person name="Henrissat B."/>
            <person name="Wiebenga A."/>
            <person name="Lubbers R.J."/>
            <person name="Gomes A.C."/>
            <person name="Makela M.R."/>
            <person name="Stajich J."/>
            <person name="Grigoriev I.V."/>
            <person name="Mortensen U.H."/>
            <person name="De Vries R.P."/>
            <person name="Baker S.E."/>
            <person name="Andersen M.R."/>
        </authorList>
    </citation>
    <scope>NUCLEOTIDE SEQUENCE [LARGE SCALE GENOMIC DNA]</scope>
    <source>
        <strain evidence="3 4">CBS 123904</strain>
    </source>
</reference>
<dbReference type="Gene3D" id="3.90.1300.10">
    <property type="entry name" value="Amidase signature (AS) domain"/>
    <property type="match status" value="1"/>
</dbReference>
<dbReference type="InterPro" id="IPR023631">
    <property type="entry name" value="Amidase_dom"/>
</dbReference>
<feature type="region of interest" description="Disordered" evidence="1">
    <location>
        <begin position="134"/>
        <end position="155"/>
    </location>
</feature>
<dbReference type="PANTHER" id="PTHR11895:SF7">
    <property type="entry name" value="GLUTAMYL-TRNA(GLN) AMIDOTRANSFERASE SUBUNIT A, MITOCHONDRIAL"/>
    <property type="match status" value="1"/>
</dbReference>
<protein>
    <submittedName>
        <fullName evidence="3">Amidase signature domain-containing protein</fullName>
    </submittedName>
</protein>
<gene>
    <name evidence="3" type="ORF">BJY01DRAFT_240714</name>
</gene>
<dbReference type="Pfam" id="PF01425">
    <property type="entry name" value="Amidase"/>
    <property type="match status" value="1"/>
</dbReference>
<keyword evidence="4" id="KW-1185">Reference proteome</keyword>
<evidence type="ECO:0000259" key="2">
    <source>
        <dbReference type="Pfam" id="PF01425"/>
    </source>
</evidence>
<sequence>MTDLEPFRLTGSEALARFRSGELTVTAYAQSLLARIDKRDSAVHAWAYLDPDYVLEQAAKLDAIPSEERGPLHGVAVGVKDIIYTKDMPTQHNSPIYEGDFPALDAGCVRILRNAGALIFGKTHTAQFGATSVCPPTRNPHNQKHSPGGSSSGSAAAVADLHVPISLGTQTGGSTIRPGSYNGIYAFKPTWNTVSRDGAKVFSLILDTIGFYSRSVADLQLLATVFQLEDDKTPEEEGEEPDFRLTGAKFAAVKTAAWPTICKSSIAAFEKGIALLRAHGATVELVDLPTEFDSVLKLHDIEMYSSGRVSFLPEYVSAREKLLPSIAGFVENSNKYTKREAAMALDEMAALRPKFDRFASKYAAVLTPTASDVAPEGATGGNYAFSVTWTSLHVPVVNIPGFKGGEGLPIGLSLIASRYRDEHLLRVCRAVGEVFEAEGGWTRNMP</sequence>